<evidence type="ECO:0000313" key="2">
    <source>
        <dbReference type="Proteomes" id="UP000006643"/>
    </source>
</evidence>
<name>D0NIN7_PHYIT</name>
<evidence type="ECO:0000313" key="1">
    <source>
        <dbReference type="EMBL" id="EEY59371.1"/>
    </source>
</evidence>
<sequence length="124" mass="14181">MHWMEGAKKEARCAMRENLNFNFYIDSNGFDSLPHLSVILGHVVPPLKEIAFTERQKRILRERSLNLDALNVVYLLLRSVVAPVSQKLKRGEWVNENVFGGKLLNYEMMFTAVETKAAAKAKNC</sequence>
<dbReference type="VEuPathDB" id="FungiDB:PITG_11385"/>
<dbReference type="AlphaFoldDB" id="D0NIN7"/>
<dbReference type="EMBL" id="DS028140">
    <property type="protein sequence ID" value="EEY59371.1"/>
    <property type="molecule type" value="Genomic_DNA"/>
</dbReference>
<proteinExistence type="predicted"/>
<dbReference type="HOGENOM" id="CLU_2042646_0_0_1"/>
<dbReference type="eggNOG" id="ENOG502RFDY">
    <property type="taxonomic scope" value="Eukaryota"/>
</dbReference>
<keyword evidence="2" id="KW-1185">Reference proteome</keyword>
<dbReference type="KEGG" id="pif:PITG_11385"/>
<protein>
    <submittedName>
        <fullName evidence="1">Uncharacterized protein</fullName>
    </submittedName>
</protein>
<reference evidence="2" key="1">
    <citation type="journal article" date="2009" name="Nature">
        <title>Genome sequence and analysis of the Irish potato famine pathogen Phytophthora infestans.</title>
        <authorList>
            <consortium name="The Broad Institute Genome Sequencing Platform"/>
            <person name="Haas B.J."/>
            <person name="Kamoun S."/>
            <person name="Zody M.C."/>
            <person name="Jiang R.H."/>
            <person name="Handsaker R.E."/>
            <person name="Cano L.M."/>
            <person name="Grabherr M."/>
            <person name="Kodira C.D."/>
            <person name="Raffaele S."/>
            <person name="Torto-Alalibo T."/>
            <person name="Bozkurt T.O."/>
            <person name="Ah-Fong A.M."/>
            <person name="Alvarado L."/>
            <person name="Anderson V.L."/>
            <person name="Armstrong M.R."/>
            <person name="Avrova A."/>
            <person name="Baxter L."/>
            <person name="Beynon J."/>
            <person name="Boevink P.C."/>
            <person name="Bollmann S.R."/>
            <person name="Bos J.I."/>
            <person name="Bulone V."/>
            <person name="Cai G."/>
            <person name="Cakir C."/>
            <person name="Carrington J.C."/>
            <person name="Chawner M."/>
            <person name="Conti L."/>
            <person name="Costanzo S."/>
            <person name="Ewan R."/>
            <person name="Fahlgren N."/>
            <person name="Fischbach M.A."/>
            <person name="Fugelstad J."/>
            <person name="Gilroy E.M."/>
            <person name="Gnerre S."/>
            <person name="Green P.J."/>
            <person name="Grenville-Briggs L.J."/>
            <person name="Griffith J."/>
            <person name="Grunwald N.J."/>
            <person name="Horn K."/>
            <person name="Horner N.R."/>
            <person name="Hu C.H."/>
            <person name="Huitema E."/>
            <person name="Jeong D.H."/>
            <person name="Jones A.M."/>
            <person name="Jones J.D."/>
            <person name="Jones R.W."/>
            <person name="Karlsson E.K."/>
            <person name="Kunjeti S.G."/>
            <person name="Lamour K."/>
            <person name="Liu Z."/>
            <person name="Ma L."/>
            <person name="Maclean D."/>
            <person name="Chibucos M.C."/>
            <person name="McDonald H."/>
            <person name="McWalters J."/>
            <person name="Meijer H.J."/>
            <person name="Morgan W."/>
            <person name="Morris P.F."/>
            <person name="Munro C.A."/>
            <person name="O'Neill K."/>
            <person name="Ospina-Giraldo M."/>
            <person name="Pinzon A."/>
            <person name="Pritchard L."/>
            <person name="Ramsahoye B."/>
            <person name="Ren Q."/>
            <person name="Restrepo S."/>
            <person name="Roy S."/>
            <person name="Sadanandom A."/>
            <person name="Savidor A."/>
            <person name="Schornack S."/>
            <person name="Schwartz D.C."/>
            <person name="Schumann U.D."/>
            <person name="Schwessinger B."/>
            <person name="Seyer L."/>
            <person name="Sharpe T."/>
            <person name="Silvar C."/>
            <person name="Song J."/>
            <person name="Studholme D.J."/>
            <person name="Sykes S."/>
            <person name="Thines M."/>
            <person name="van de Vondervoort P.J."/>
            <person name="Phuntumart V."/>
            <person name="Wawra S."/>
            <person name="Weide R."/>
            <person name="Win J."/>
            <person name="Young C."/>
            <person name="Zhou S."/>
            <person name="Fry W."/>
            <person name="Meyers B.C."/>
            <person name="van West P."/>
            <person name="Ristaino J."/>
            <person name="Govers F."/>
            <person name="Birch P.R."/>
            <person name="Whisson S.C."/>
            <person name="Judelson H.S."/>
            <person name="Nusbaum C."/>
        </authorList>
    </citation>
    <scope>NUCLEOTIDE SEQUENCE [LARGE SCALE GENOMIC DNA]</scope>
    <source>
        <strain evidence="2">T30-4</strain>
    </source>
</reference>
<dbReference type="InParanoid" id="D0NIN7"/>
<dbReference type="OMA" id="RCAMREN"/>
<dbReference type="OrthoDB" id="128599at2759"/>
<dbReference type="GeneID" id="9473462"/>
<accession>D0NIN7</accession>
<dbReference type="Proteomes" id="UP000006643">
    <property type="component" value="Unassembled WGS sequence"/>
</dbReference>
<dbReference type="RefSeq" id="XP_002900981.1">
    <property type="nucleotide sequence ID" value="XM_002900935.1"/>
</dbReference>
<gene>
    <name evidence="1" type="ORF">PITG_11385</name>
</gene>
<organism evidence="1 2">
    <name type="scientific">Phytophthora infestans (strain T30-4)</name>
    <name type="common">Potato late blight agent</name>
    <dbReference type="NCBI Taxonomy" id="403677"/>
    <lineage>
        <taxon>Eukaryota</taxon>
        <taxon>Sar</taxon>
        <taxon>Stramenopiles</taxon>
        <taxon>Oomycota</taxon>
        <taxon>Peronosporomycetes</taxon>
        <taxon>Peronosporales</taxon>
        <taxon>Peronosporaceae</taxon>
        <taxon>Phytophthora</taxon>
    </lineage>
</organism>